<accession>A0ABW3X247</accession>
<gene>
    <name evidence="1" type="ORF">ACFQ4G_17970</name>
</gene>
<name>A0ABW3X247_9HYPH</name>
<organism evidence="1 2">
    <name type="scientific">Methylobacterium marchantiae</name>
    <dbReference type="NCBI Taxonomy" id="600331"/>
    <lineage>
        <taxon>Bacteria</taxon>
        <taxon>Pseudomonadati</taxon>
        <taxon>Pseudomonadota</taxon>
        <taxon>Alphaproteobacteria</taxon>
        <taxon>Hyphomicrobiales</taxon>
        <taxon>Methylobacteriaceae</taxon>
        <taxon>Methylobacterium</taxon>
    </lineage>
</organism>
<reference evidence="2" key="1">
    <citation type="journal article" date="2019" name="Int. J. Syst. Evol. Microbiol.">
        <title>The Global Catalogue of Microorganisms (GCM) 10K type strain sequencing project: providing services to taxonomists for standard genome sequencing and annotation.</title>
        <authorList>
            <consortium name="The Broad Institute Genomics Platform"/>
            <consortium name="The Broad Institute Genome Sequencing Center for Infectious Disease"/>
            <person name="Wu L."/>
            <person name="Ma J."/>
        </authorList>
    </citation>
    <scope>NUCLEOTIDE SEQUENCE [LARGE SCALE GENOMIC DNA]</scope>
    <source>
        <strain evidence="2">CCUG 56108</strain>
    </source>
</reference>
<dbReference type="Proteomes" id="UP001597176">
    <property type="component" value="Unassembled WGS sequence"/>
</dbReference>
<protein>
    <submittedName>
        <fullName evidence="1">Uncharacterized protein</fullName>
    </submittedName>
</protein>
<dbReference type="RefSeq" id="WP_238208571.1">
    <property type="nucleotide sequence ID" value="NZ_JBHTND010000030.1"/>
</dbReference>
<evidence type="ECO:0000313" key="1">
    <source>
        <dbReference type="EMBL" id="MFD1303462.1"/>
    </source>
</evidence>
<dbReference type="EMBL" id="JBHTND010000030">
    <property type="protein sequence ID" value="MFD1303462.1"/>
    <property type="molecule type" value="Genomic_DNA"/>
</dbReference>
<evidence type="ECO:0000313" key="2">
    <source>
        <dbReference type="Proteomes" id="UP001597176"/>
    </source>
</evidence>
<keyword evidence="2" id="KW-1185">Reference proteome</keyword>
<sequence length="71" mass="7396">MAANPPAPPAGQLRVVRIHKTVTESYVTAASPALALAAARLLKNSDWNRRPVLPGGGADAFEFVVSQSDGL</sequence>
<comment type="caution">
    <text evidence="1">The sequence shown here is derived from an EMBL/GenBank/DDBJ whole genome shotgun (WGS) entry which is preliminary data.</text>
</comment>
<proteinExistence type="predicted"/>